<dbReference type="VEuPathDB" id="GiardiaDB:GMRT_13130"/>
<dbReference type="SUPFAM" id="SSF56235">
    <property type="entry name" value="N-terminal nucleophile aminohydrolases (Ntn hydrolases)"/>
    <property type="match status" value="1"/>
</dbReference>
<evidence type="ECO:0000313" key="2">
    <source>
        <dbReference type="Proteomes" id="UP000315496"/>
    </source>
</evidence>
<dbReference type="AlphaFoldDB" id="A0A4Z1SV96"/>
<comment type="caution">
    <text evidence="1">The sequence shown here is derived from an EMBL/GenBank/DDBJ whole genome shotgun (WGS) entry which is preliminary data.</text>
</comment>
<keyword evidence="2" id="KW-1185">Reference proteome</keyword>
<accession>A0A4Z1SV96</accession>
<gene>
    <name evidence="1" type="ORF">GMRT_13130</name>
</gene>
<evidence type="ECO:0000313" key="1">
    <source>
        <dbReference type="EMBL" id="TNJ29726.1"/>
    </source>
</evidence>
<dbReference type="InterPro" id="IPR029055">
    <property type="entry name" value="Ntn_hydrolases_N"/>
</dbReference>
<sequence>MFWAHSGALSIREDNTDAIEFTLACAADAFDALEERLDISLFERLAITAGQLERSGRMGAGGVSGARETHACAAVWDGTRIRYCALLNTGLLTPSAYLPALLTGETPPIITGQLATDYCLQLGAQPLSLSGATQPHIDCQSRAPTDTIGLLTVNKERSQAAAIVSTASASAPPGRIPPSCLPHVGLYLEAMKGHVTCTFTTGYTDALLEGGPTARVPELCSDVDFLRVLVGEAVEEQALIALGGEMRILRQTATSPKMKMQEWRTFTPKRKGG</sequence>
<reference evidence="1 2" key="1">
    <citation type="submission" date="2019-05" db="EMBL/GenBank/DDBJ databases">
        <title>The compact genome of Giardia muris reveals important steps in the evolution of intestinal protozoan parasites.</title>
        <authorList>
            <person name="Xu F."/>
            <person name="Jimenez-Gonzalez A."/>
            <person name="Einarsson E."/>
            <person name="Astvaldsson A."/>
            <person name="Peirasmaki D."/>
            <person name="Eckmann L."/>
            <person name="Andersson J.O."/>
            <person name="Svard S.G."/>
            <person name="Jerlstrom-Hultqvist J."/>
        </authorList>
    </citation>
    <scope>NUCLEOTIDE SEQUENCE [LARGE SCALE GENOMIC DNA]</scope>
    <source>
        <strain evidence="1 2">Roberts-Thomson</strain>
    </source>
</reference>
<name>A0A4Z1SV96_GIAMU</name>
<dbReference type="OrthoDB" id="10255160at2759"/>
<protein>
    <submittedName>
        <fullName evidence="1">Uncharacterized protein</fullName>
    </submittedName>
</protein>
<proteinExistence type="predicted"/>
<dbReference type="EMBL" id="VDLU01000001">
    <property type="protein sequence ID" value="TNJ29726.1"/>
    <property type="molecule type" value="Genomic_DNA"/>
</dbReference>
<dbReference type="Proteomes" id="UP000315496">
    <property type="component" value="Chromosome 1"/>
</dbReference>
<organism evidence="1 2">
    <name type="scientific">Giardia muris</name>
    <dbReference type="NCBI Taxonomy" id="5742"/>
    <lineage>
        <taxon>Eukaryota</taxon>
        <taxon>Metamonada</taxon>
        <taxon>Diplomonadida</taxon>
        <taxon>Hexamitidae</taxon>
        <taxon>Giardiinae</taxon>
        <taxon>Giardia</taxon>
    </lineage>
</organism>